<dbReference type="PANTHER" id="PTHR47481:SF21">
    <property type="entry name" value="BASIC-LEUCINE ZIPPER TRANSCRIPTION FACTOR Q-RELATED"/>
    <property type="match status" value="1"/>
</dbReference>
<dbReference type="Pfam" id="PF14223">
    <property type="entry name" value="Retrotran_gag_2"/>
    <property type="match status" value="1"/>
</dbReference>
<dbReference type="Proteomes" id="UP000826656">
    <property type="component" value="Unassembled WGS sequence"/>
</dbReference>
<protein>
    <submittedName>
        <fullName evidence="1">Uncharacterized protein</fullName>
    </submittedName>
</protein>
<dbReference type="PANTHER" id="PTHR47481">
    <property type="match status" value="1"/>
</dbReference>
<name>A0ABQ7WDS8_SOLTU</name>
<evidence type="ECO:0000313" key="1">
    <source>
        <dbReference type="EMBL" id="KAH0778869.1"/>
    </source>
</evidence>
<accession>A0ABQ7WDS8</accession>
<sequence>MMRSLPVSVMMLRSLPTNVVMPRLSFEEVRWEYKGLNKSPDGWCIFRISIISSTELDPSISFKACSSMTPVTDAIADSSSTVSATTHVVQFNRVAQLPLKLQAPSPTIIQNNLTVPNPNYQIWFSQDQLIQQAMMASVDPTIAPTIAASTSANKAWELHHTTYANKNYLQEVCSLSDALKVVGSPVNDDELIVKILSGLGPEYREISAAIRARDSSMSFEELFHKLTYHELSLKHQDLEKPSSMITVVVVQKSNTPPQFNRNNSHFNNQRQFKQSVKCQLCQKFGHTADVCRSKLHNHFEAKVNFASGLQSSGNSWVLDSGAIHHVTTEPHNLEEYIGTEEISMGDGLAYSEAVGTRPE</sequence>
<proteinExistence type="predicted"/>
<reference evidence="1 2" key="1">
    <citation type="journal article" date="2021" name="bioRxiv">
        <title>Chromosome-scale and haplotype-resolved genome assembly of a tetraploid potato cultivar.</title>
        <authorList>
            <person name="Sun H."/>
            <person name="Jiao W.-B."/>
            <person name="Krause K."/>
            <person name="Campoy J.A."/>
            <person name="Goel M."/>
            <person name="Folz-Donahue K."/>
            <person name="Kukat C."/>
            <person name="Huettel B."/>
            <person name="Schneeberger K."/>
        </authorList>
    </citation>
    <scope>NUCLEOTIDE SEQUENCE [LARGE SCALE GENOMIC DNA]</scope>
    <source>
        <strain evidence="1">SolTubOtavaFocal</strain>
        <tissue evidence="1">Leaves</tissue>
    </source>
</reference>
<organism evidence="1 2">
    <name type="scientific">Solanum tuberosum</name>
    <name type="common">Potato</name>
    <dbReference type="NCBI Taxonomy" id="4113"/>
    <lineage>
        <taxon>Eukaryota</taxon>
        <taxon>Viridiplantae</taxon>
        <taxon>Streptophyta</taxon>
        <taxon>Embryophyta</taxon>
        <taxon>Tracheophyta</taxon>
        <taxon>Spermatophyta</taxon>
        <taxon>Magnoliopsida</taxon>
        <taxon>eudicotyledons</taxon>
        <taxon>Gunneridae</taxon>
        <taxon>Pentapetalae</taxon>
        <taxon>asterids</taxon>
        <taxon>lamiids</taxon>
        <taxon>Solanales</taxon>
        <taxon>Solanaceae</taxon>
        <taxon>Solanoideae</taxon>
        <taxon>Solaneae</taxon>
        <taxon>Solanum</taxon>
    </lineage>
</organism>
<dbReference type="EMBL" id="JAIVGD010000002">
    <property type="protein sequence ID" value="KAH0778869.1"/>
    <property type="molecule type" value="Genomic_DNA"/>
</dbReference>
<keyword evidence="2" id="KW-1185">Reference proteome</keyword>
<evidence type="ECO:0000313" key="2">
    <source>
        <dbReference type="Proteomes" id="UP000826656"/>
    </source>
</evidence>
<gene>
    <name evidence="1" type="ORF">KY290_005296</name>
</gene>
<comment type="caution">
    <text evidence="1">The sequence shown here is derived from an EMBL/GenBank/DDBJ whole genome shotgun (WGS) entry which is preliminary data.</text>
</comment>